<feature type="compositionally biased region" description="Polar residues" evidence="1">
    <location>
        <begin position="142"/>
        <end position="157"/>
    </location>
</feature>
<dbReference type="InParanoid" id="A0A1J7J7D2"/>
<reference evidence="2 3" key="1">
    <citation type="submission" date="2016-10" db="EMBL/GenBank/DDBJ databases">
        <title>Draft genome sequence of Coniochaeta ligniaria NRRL30616, a lignocellulolytic fungus for bioabatement of inhibitors in plant biomass hydrolysates.</title>
        <authorList>
            <consortium name="DOE Joint Genome Institute"/>
            <person name="Jimenez D.J."/>
            <person name="Hector R.E."/>
            <person name="Riley R."/>
            <person name="Sun H."/>
            <person name="Grigoriev I.V."/>
            <person name="Van Elsas J.D."/>
            <person name="Nichols N.N."/>
        </authorList>
    </citation>
    <scope>NUCLEOTIDE SEQUENCE [LARGE SCALE GENOMIC DNA]</scope>
    <source>
        <strain evidence="2 3">NRRL 30616</strain>
    </source>
</reference>
<feature type="region of interest" description="Disordered" evidence="1">
    <location>
        <begin position="1"/>
        <end position="61"/>
    </location>
</feature>
<proteinExistence type="predicted"/>
<feature type="region of interest" description="Disordered" evidence="1">
    <location>
        <begin position="129"/>
        <end position="160"/>
    </location>
</feature>
<feature type="compositionally biased region" description="Basic and acidic residues" evidence="1">
    <location>
        <begin position="372"/>
        <end position="381"/>
    </location>
</feature>
<feature type="region of interest" description="Disordered" evidence="1">
    <location>
        <begin position="264"/>
        <end position="315"/>
    </location>
</feature>
<protein>
    <submittedName>
        <fullName evidence="2">Uncharacterized protein</fullName>
    </submittedName>
</protein>
<name>A0A1J7J7D2_9PEZI</name>
<feature type="compositionally biased region" description="Low complexity" evidence="1">
    <location>
        <begin position="396"/>
        <end position="409"/>
    </location>
</feature>
<feature type="region of interest" description="Disordered" evidence="1">
    <location>
        <begin position="371"/>
        <end position="492"/>
    </location>
</feature>
<feature type="compositionally biased region" description="Basic and acidic residues" evidence="1">
    <location>
        <begin position="47"/>
        <end position="56"/>
    </location>
</feature>
<gene>
    <name evidence="2" type="ORF">CONLIGDRAFT_410437</name>
</gene>
<feature type="region of interest" description="Disordered" evidence="1">
    <location>
        <begin position="76"/>
        <end position="104"/>
    </location>
</feature>
<feature type="compositionally biased region" description="Low complexity" evidence="1">
    <location>
        <begin position="598"/>
        <end position="607"/>
    </location>
</feature>
<evidence type="ECO:0000313" key="2">
    <source>
        <dbReference type="EMBL" id="OIW29185.1"/>
    </source>
</evidence>
<keyword evidence="3" id="KW-1185">Reference proteome</keyword>
<feature type="compositionally biased region" description="Low complexity" evidence="1">
    <location>
        <begin position="268"/>
        <end position="280"/>
    </location>
</feature>
<feature type="region of interest" description="Disordered" evidence="1">
    <location>
        <begin position="518"/>
        <end position="673"/>
    </location>
</feature>
<sequence>MPGRQTRKTASVAHLRASFESVDQGSPSRLGSIKPAEEHTPSPQKESNIHRRDWAVGDRASSRVSQHIIEKSSLGRLSQVTPSPLQRHFTGTGSNRPAGPQLTGEGYGITPSPMSDIRSIPQEIHDRKIADRNSSRGRTLKRVSTTEETTSRLSDGRSSVIHPSLIHPLLRQAQSTQSELHEQLPSQDAANIEGASGRTASREGFTPTLDHPRKVADLRQRYDRASASAPFLPFRRKDDHARPELATPTTSLVALSAAIGLATFQSGSKTPSPTDTPTSRPSHRRPSNPTPGSASTTDHPPSPNTKKHPTSSQLKDKITIFESLGRRPATLAKAKSAAAAATVRRRSGDVGAGLKTMAKNGSHMWRRLSGSLEKEEAEAADHHHRSPPGPNPNPSGPSSSSRGGAAAAAQKKKKQRVASRGSHGFEPRRNTHPSAPRESTFFVHGTISRVPRGVVSNRQQQLRASAAAGTTATTTARDEHAGAAPAPSLPDLDFEVDGAADMVGYFEQEFNISFSFTGSRGAERSGRRNTDRSAGANGSGSDRDGKAARYPSRNNHNPNTAATSKSRASPVLSTRSAHGSTTRPEIPPRNPARRRRIPASAEEAAASQQQRVSDPRRRPTTPAPARNAYGGFCDNRPVRPVPVPVSEGEREGEGDGQGNGDDVVVSSAQCGLAHPRPSRVLDVRRFVGYCRETARGRGVAKVGGKL</sequence>
<evidence type="ECO:0000313" key="3">
    <source>
        <dbReference type="Proteomes" id="UP000182658"/>
    </source>
</evidence>
<feature type="compositionally biased region" description="Polar residues" evidence="1">
    <location>
        <begin position="76"/>
        <end position="95"/>
    </location>
</feature>
<evidence type="ECO:0000256" key="1">
    <source>
        <dbReference type="SAM" id="MobiDB-lite"/>
    </source>
</evidence>
<feature type="region of interest" description="Disordered" evidence="1">
    <location>
        <begin position="336"/>
        <end position="355"/>
    </location>
</feature>
<feature type="compositionally biased region" description="Basic and acidic residues" evidence="1">
    <location>
        <begin position="521"/>
        <end position="531"/>
    </location>
</feature>
<dbReference type="EMBL" id="KV875098">
    <property type="protein sequence ID" value="OIW29185.1"/>
    <property type="molecule type" value="Genomic_DNA"/>
</dbReference>
<dbReference type="OrthoDB" id="10646059at2759"/>
<feature type="region of interest" description="Disordered" evidence="1">
    <location>
        <begin position="194"/>
        <end position="215"/>
    </location>
</feature>
<dbReference type="AlphaFoldDB" id="A0A1J7J7D2"/>
<feature type="compositionally biased region" description="Low complexity" evidence="1">
    <location>
        <begin position="466"/>
        <end position="475"/>
    </location>
</feature>
<dbReference type="Proteomes" id="UP000182658">
    <property type="component" value="Unassembled WGS sequence"/>
</dbReference>
<feature type="compositionally biased region" description="Polar residues" evidence="1">
    <location>
        <begin position="552"/>
        <end position="582"/>
    </location>
</feature>
<accession>A0A1J7J7D2</accession>
<organism evidence="2 3">
    <name type="scientific">Coniochaeta ligniaria NRRL 30616</name>
    <dbReference type="NCBI Taxonomy" id="1408157"/>
    <lineage>
        <taxon>Eukaryota</taxon>
        <taxon>Fungi</taxon>
        <taxon>Dikarya</taxon>
        <taxon>Ascomycota</taxon>
        <taxon>Pezizomycotina</taxon>
        <taxon>Sordariomycetes</taxon>
        <taxon>Sordariomycetidae</taxon>
        <taxon>Coniochaetales</taxon>
        <taxon>Coniochaetaceae</taxon>
        <taxon>Coniochaeta</taxon>
    </lineage>
</organism>